<dbReference type="SMART" id="SM00418">
    <property type="entry name" value="HTH_ARSR"/>
    <property type="match status" value="1"/>
</dbReference>
<dbReference type="Gene3D" id="1.10.10.10">
    <property type="entry name" value="Winged helix-like DNA-binding domain superfamily/Winged helix DNA-binding domain"/>
    <property type="match status" value="1"/>
</dbReference>
<evidence type="ECO:0000259" key="4">
    <source>
        <dbReference type="PROSITE" id="PS50987"/>
    </source>
</evidence>
<keyword evidence="1" id="KW-0805">Transcription regulation</keyword>
<evidence type="ECO:0000313" key="5">
    <source>
        <dbReference type="EMBL" id="OGL43529.1"/>
    </source>
</evidence>
<dbReference type="PANTHER" id="PTHR33154">
    <property type="entry name" value="TRANSCRIPTIONAL REGULATOR, ARSR FAMILY"/>
    <property type="match status" value="1"/>
</dbReference>
<dbReference type="PANTHER" id="PTHR33154:SF18">
    <property type="entry name" value="ARSENICAL RESISTANCE OPERON REPRESSOR"/>
    <property type="match status" value="1"/>
</dbReference>
<dbReference type="Proteomes" id="UP000179266">
    <property type="component" value="Unassembled WGS sequence"/>
</dbReference>
<accession>A0A1F7RPP7</accession>
<proteinExistence type="predicted"/>
<dbReference type="GO" id="GO:0003677">
    <property type="term" value="F:DNA binding"/>
    <property type="evidence" value="ECO:0007669"/>
    <property type="project" value="UniProtKB-KW"/>
</dbReference>
<dbReference type="PROSITE" id="PS50987">
    <property type="entry name" value="HTH_ARSR_2"/>
    <property type="match status" value="1"/>
</dbReference>
<dbReference type="InterPro" id="IPR036390">
    <property type="entry name" value="WH_DNA-bd_sf"/>
</dbReference>
<sequence>MEEFLNITRALSDRNRVRALLALKDRELCVCQIIELLALAPSTVSKHMSILKQAHLVEGRKEGRWMYYRLPEGERYPGIKAIITWVFNYLSKDSVNKKDIKKLGEILKQDPEVLCKKQNKTCVTDSEKSLIKC</sequence>
<dbReference type="PRINTS" id="PR00778">
    <property type="entry name" value="HTHARSR"/>
</dbReference>
<dbReference type="AlphaFoldDB" id="A0A1F7RPP7"/>
<dbReference type="CDD" id="cd00090">
    <property type="entry name" value="HTH_ARSR"/>
    <property type="match status" value="1"/>
</dbReference>
<gene>
    <name evidence="5" type="ORF">A2161_13215</name>
</gene>
<dbReference type="InterPro" id="IPR036388">
    <property type="entry name" value="WH-like_DNA-bd_sf"/>
</dbReference>
<dbReference type="InterPro" id="IPR011991">
    <property type="entry name" value="ArsR-like_HTH"/>
</dbReference>
<evidence type="ECO:0000256" key="2">
    <source>
        <dbReference type="ARBA" id="ARBA00023125"/>
    </source>
</evidence>
<name>A0A1F7RPP7_9BACT</name>
<dbReference type="InterPro" id="IPR051081">
    <property type="entry name" value="HTH_MetalResp_TranReg"/>
</dbReference>
<dbReference type="SUPFAM" id="SSF46785">
    <property type="entry name" value="Winged helix' DNA-binding domain"/>
    <property type="match status" value="1"/>
</dbReference>
<protein>
    <recommendedName>
        <fullName evidence="4">HTH arsR-type domain-containing protein</fullName>
    </recommendedName>
</protein>
<dbReference type="EMBL" id="MGDD01000266">
    <property type="protein sequence ID" value="OGL43529.1"/>
    <property type="molecule type" value="Genomic_DNA"/>
</dbReference>
<comment type="caution">
    <text evidence="5">The sequence shown here is derived from an EMBL/GenBank/DDBJ whole genome shotgun (WGS) entry which is preliminary data.</text>
</comment>
<dbReference type="InterPro" id="IPR001845">
    <property type="entry name" value="HTH_ArsR_DNA-bd_dom"/>
</dbReference>
<reference evidence="5 6" key="1">
    <citation type="journal article" date="2016" name="Nat. Commun.">
        <title>Thousands of microbial genomes shed light on interconnected biogeochemical processes in an aquifer system.</title>
        <authorList>
            <person name="Anantharaman K."/>
            <person name="Brown C.T."/>
            <person name="Hug L.A."/>
            <person name="Sharon I."/>
            <person name="Castelle C.J."/>
            <person name="Probst A.J."/>
            <person name="Thomas B.C."/>
            <person name="Singh A."/>
            <person name="Wilkins M.J."/>
            <person name="Karaoz U."/>
            <person name="Brodie E.L."/>
            <person name="Williams K.H."/>
            <person name="Hubbard S.S."/>
            <person name="Banfield J.F."/>
        </authorList>
    </citation>
    <scope>NUCLEOTIDE SEQUENCE [LARGE SCALE GENOMIC DNA]</scope>
</reference>
<keyword evidence="3" id="KW-0804">Transcription</keyword>
<feature type="domain" description="HTH arsR-type" evidence="4">
    <location>
        <begin position="1"/>
        <end position="94"/>
    </location>
</feature>
<evidence type="ECO:0000256" key="3">
    <source>
        <dbReference type="ARBA" id="ARBA00023163"/>
    </source>
</evidence>
<dbReference type="NCBIfam" id="NF033788">
    <property type="entry name" value="HTH_metalloreg"/>
    <property type="match status" value="1"/>
</dbReference>
<evidence type="ECO:0000256" key="1">
    <source>
        <dbReference type="ARBA" id="ARBA00023015"/>
    </source>
</evidence>
<keyword evidence="2" id="KW-0238">DNA-binding</keyword>
<evidence type="ECO:0000313" key="6">
    <source>
        <dbReference type="Proteomes" id="UP000179266"/>
    </source>
</evidence>
<organism evidence="5 6">
    <name type="scientific">Candidatus Schekmanbacteria bacterium RBG_13_48_7</name>
    <dbReference type="NCBI Taxonomy" id="1817878"/>
    <lineage>
        <taxon>Bacteria</taxon>
        <taxon>Candidatus Schekmaniibacteriota</taxon>
    </lineage>
</organism>
<dbReference type="Pfam" id="PF01022">
    <property type="entry name" value="HTH_5"/>
    <property type="match status" value="1"/>
</dbReference>
<dbReference type="GO" id="GO:0003700">
    <property type="term" value="F:DNA-binding transcription factor activity"/>
    <property type="evidence" value="ECO:0007669"/>
    <property type="project" value="InterPro"/>
</dbReference>